<feature type="compositionally biased region" description="Basic and acidic residues" evidence="1">
    <location>
        <begin position="619"/>
        <end position="637"/>
    </location>
</feature>
<feature type="region of interest" description="Disordered" evidence="1">
    <location>
        <begin position="1400"/>
        <end position="1468"/>
    </location>
</feature>
<feature type="compositionally biased region" description="Basic and acidic residues" evidence="1">
    <location>
        <begin position="773"/>
        <end position="784"/>
    </location>
</feature>
<feature type="compositionally biased region" description="Polar residues" evidence="1">
    <location>
        <begin position="1031"/>
        <end position="1045"/>
    </location>
</feature>
<feature type="compositionally biased region" description="Basic and acidic residues" evidence="1">
    <location>
        <begin position="995"/>
        <end position="1007"/>
    </location>
</feature>
<keyword evidence="3" id="KW-1185">Reference proteome</keyword>
<feature type="compositionally biased region" description="Basic and acidic residues" evidence="1">
    <location>
        <begin position="888"/>
        <end position="899"/>
    </location>
</feature>
<evidence type="ECO:0000256" key="1">
    <source>
        <dbReference type="SAM" id="MobiDB-lite"/>
    </source>
</evidence>
<feature type="compositionally biased region" description="Basic residues" evidence="1">
    <location>
        <begin position="1008"/>
        <end position="1018"/>
    </location>
</feature>
<dbReference type="PANTHER" id="PTHR45532:SF1">
    <property type="entry name" value="WD REPEAT-CONTAINING PROTEIN 97"/>
    <property type="match status" value="1"/>
</dbReference>
<feature type="compositionally biased region" description="Acidic residues" evidence="1">
    <location>
        <begin position="762"/>
        <end position="772"/>
    </location>
</feature>
<feature type="compositionally biased region" description="Low complexity" evidence="1">
    <location>
        <begin position="1048"/>
        <end position="1059"/>
    </location>
</feature>
<accession>A0ABR2LBC2</accession>
<feature type="compositionally biased region" description="Basic and acidic residues" evidence="1">
    <location>
        <begin position="1116"/>
        <end position="1130"/>
    </location>
</feature>
<feature type="region of interest" description="Disordered" evidence="1">
    <location>
        <begin position="1178"/>
        <end position="1217"/>
    </location>
</feature>
<dbReference type="PANTHER" id="PTHR45532">
    <property type="entry name" value="WD REPEAT-CONTAINING PROTEIN 97"/>
    <property type="match status" value="1"/>
</dbReference>
<comment type="caution">
    <text evidence="2">The sequence shown here is derived from an EMBL/GenBank/DDBJ whole genome shotgun (WGS) entry which is preliminary data.</text>
</comment>
<dbReference type="EMBL" id="JAPFFF010000001">
    <property type="protein sequence ID" value="KAK8900614.1"/>
    <property type="molecule type" value="Genomic_DNA"/>
</dbReference>
<feature type="region of interest" description="Disordered" evidence="1">
    <location>
        <begin position="610"/>
        <end position="637"/>
    </location>
</feature>
<protein>
    <submittedName>
        <fullName evidence="2">Uncharacterized protein</fullName>
    </submittedName>
</protein>
<dbReference type="InterPro" id="IPR036322">
    <property type="entry name" value="WD40_repeat_dom_sf"/>
</dbReference>
<feature type="compositionally biased region" description="Basic residues" evidence="1">
    <location>
        <begin position="976"/>
        <end position="987"/>
    </location>
</feature>
<feature type="compositionally biased region" description="Basic residues" evidence="1">
    <location>
        <begin position="1189"/>
        <end position="1200"/>
    </location>
</feature>
<evidence type="ECO:0000313" key="3">
    <source>
        <dbReference type="Proteomes" id="UP001470230"/>
    </source>
</evidence>
<feature type="compositionally biased region" description="Low complexity" evidence="1">
    <location>
        <begin position="1201"/>
        <end position="1217"/>
    </location>
</feature>
<feature type="region of interest" description="Disordered" evidence="1">
    <location>
        <begin position="1546"/>
        <end position="1565"/>
    </location>
</feature>
<gene>
    <name evidence="2" type="ORF">M9Y10_002943</name>
</gene>
<feature type="region of interest" description="Disordered" evidence="1">
    <location>
        <begin position="760"/>
        <end position="789"/>
    </location>
</feature>
<feature type="region of interest" description="Disordered" evidence="1">
    <location>
        <begin position="1509"/>
        <end position="1536"/>
    </location>
</feature>
<reference evidence="2 3" key="1">
    <citation type="submission" date="2024-04" db="EMBL/GenBank/DDBJ databases">
        <title>Tritrichomonas musculus Genome.</title>
        <authorList>
            <person name="Alves-Ferreira E."/>
            <person name="Grigg M."/>
            <person name="Lorenzi H."/>
            <person name="Galac M."/>
        </authorList>
    </citation>
    <scope>NUCLEOTIDE SEQUENCE [LARGE SCALE GENOMIC DNA]</scope>
    <source>
        <strain evidence="2 3">EAF2021</strain>
    </source>
</reference>
<name>A0ABR2LBC2_9EUKA</name>
<feature type="region of interest" description="Disordered" evidence="1">
    <location>
        <begin position="888"/>
        <end position="1131"/>
    </location>
</feature>
<feature type="region of interest" description="Disordered" evidence="1">
    <location>
        <begin position="1300"/>
        <end position="1322"/>
    </location>
</feature>
<dbReference type="Proteomes" id="UP001470230">
    <property type="component" value="Unassembled WGS sequence"/>
</dbReference>
<evidence type="ECO:0000313" key="2">
    <source>
        <dbReference type="EMBL" id="KAK8900614.1"/>
    </source>
</evidence>
<dbReference type="SUPFAM" id="SSF50978">
    <property type="entry name" value="WD40 repeat-like"/>
    <property type="match status" value="1"/>
</dbReference>
<feature type="compositionally biased region" description="Polar residues" evidence="1">
    <location>
        <begin position="1454"/>
        <end position="1464"/>
    </location>
</feature>
<proteinExistence type="predicted"/>
<organism evidence="2 3">
    <name type="scientific">Tritrichomonas musculus</name>
    <dbReference type="NCBI Taxonomy" id="1915356"/>
    <lineage>
        <taxon>Eukaryota</taxon>
        <taxon>Metamonada</taxon>
        <taxon>Parabasalia</taxon>
        <taxon>Tritrichomonadida</taxon>
        <taxon>Tritrichomonadidae</taxon>
        <taxon>Tritrichomonas</taxon>
    </lineage>
</organism>
<feature type="compositionally biased region" description="Basic and acidic residues" evidence="1">
    <location>
        <begin position="831"/>
        <end position="860"/>
    </location>
</feature>
<feature type="region of interest" description="Disordered" evidence="1">
    <location>
        <begin position="831"/>
        <end position="868"/>
    </location>
</feature>
<feature type="compositionally biased region" description="Polar residues" evidence="1">
    <location>
        <begin position="1514"/>
        <end position="1536"/>
    </location>
</feature>
<sequence length="1565" mass="180709">MIYSKYDTNVFRDRCTERKFYKMDEEENSKIIEFGITEESHITTKSKTLGTVVPFRSREYLAIGQKGLIRFETNLVKESYPYELTALYYDEERQIYIGVTAHTPEFIILFESNLNLHIMTGIKLEDYCVFNIIFSKKSSTIITAGSHLKTWRFIYTPSTCRVVFELPTVIIEPLDTVFSNINWGLLNPPMFDYEKEELLINDYKGNIISYDLKGRKNCVAVNYGCTDVESCFAYNSDTRQLISNNILQGAVIWNRNGSNSDQTFLGSSLTKFIQFINSEFVILLDARNVLTIFDIITHDFFAVYQIDKEVNRIFFFPEPYPRLLICAKTDVIILRITLPWRYWYTTGSRTIMMKRINKLNEAARVFVELSNAQIRLLSPINSRILTGITLKTLSSPITFFYDRGISSLPAIHRDQILIPLVNGQMQIFSTGENPCEETDCLEMKINCVCQCIYKERYAFCYGTATGDLIFYDYITMKQVGRIVAYPAAIMNVYYHEESDSLLIAIEDRVLRMDLGTGHVINFIRLKYSKLHLFYDGILFFAQESGKVRSVCIVPEDPYQMNDIKYINNKPYKQENNVPSNDYKTQNTTVMNSRTNLSMVSRTNLNNVSKNSVNVSSRSTIKEKEEEDAKEKEKEKSLDEPIKKKLNIPFKLVPHHSNGMTMHDGLITGLSLGSVFFVSCSVDKTLRVWNRDFTQRCLIVFPLPLYSCCALNGKRDVLVSTEKEIMIIDGSIIFDDQVDPEDDLFDNYDKKQDSLYKETTTFVEEEEEEEDQEDFLKQKNDENTSKSHKKRFRFADALRRYEEEKQRRLQEYLNQREDPEYRKKLERILDEAKQSAQKREEERQRLEDEAKEKEKAKKAQVEDEYEYEYEEEEIKIPIIIEEEIKEDVIKKEKEKEKENVPPDEPEKDSKEEEKKKKAVLSNFFGAAKQPQKTKQPSSRPAKKIDVTKYITNNNNNNNSSSKDKNEAGEDEDEKRIKSGKKSKSKKTKATIEANDDDNKSEIADFEEKKKKKKGSKKSPQKQQKSSHLMNPKNDNVSLRTKATNTDYVPPSTSTEPPKTSYIPPQAPVGEPNFGPGFSKITKQRRYPTPLKETKKEKTPNRRSSSALSQRKYPKRSKTPEPRMTIIDDHKNHPPLNIVFDVDMISRMVESGDMRYAPILEYLRSHGLIQDGNTWDVKMSVPPFSSESRSPRRKNARNKNSNRAKGQIANNPYINNYPMNNGNDNNNSKFLRQYMPPPMGQPDFDDEIGMKLFKNRVDELVGTKRLIPPENKNTKIPSFQPKIVPTNQTQLDVTMYTDSILKNNEKGKPNQDASARNNSEEQLAARRAALKKQKELRQQYLLDQQEKQRQQEQQQYVIHYRSSPPLVPPVPIGELGNINNNGGFGLEGQFEASDIVGIQNLIPEEKSPKSSQSARPNYTEHVKMPKRQLSARDQQSPRKQRFKISSDSDYDYNRPSFPSTPDTPRSNEGPHFVEPIMPVYLRASGEIFICDKKISPFACKRYRLVIDENGPKKSWTPISPQAPNMSSGQPLSSALITTQQQASLIDQVNKSPRTVKKPLSQKNMRHV</sequence>